<feature type="transmembrane region" description="Helical" evidence="1">
    <location>
        <begin position="80"/>
        <end position="99"/>
    </location>
</feature>
<accession>A0A3D8L051</accession>
<feature type="domain" description="EamA" evidence="2">
    <location>
        <begin position="120"/>
        <end position="250"/>
    </location>
</feature>
<proteinExistence type="predicted"/>
<feature type="transmembrane region" description="Helical" evidence="1">
    <location>
        <begin position="145"/>
        <end position="165"/>
    </location>
</feature>
<evidence type="ECO:0000256" key="1">
    <source>
        <dbReference type="SAM" id="Phobius"/>
    </source>
</evidence>
<feature type="transmembrane region" description="Helical" evidence="1">
    <location>
        <begin position="232"/>
        <end position="250"/>
    </location>
</feature>
<evidence type="ECO:0000313" key="3">
    <source>
        <dbReference type="EMBL" id="RDV10725.1"/>
    </source>
</evidence>
<feature type="transmembrane region" description="Helical" evidence="1">
    <location>
        <begin position="203"/>
        <end position="225"/>
    </location>
</feature>
<name>A0A3D8L051_9BACT</name>
<organism evidence="3 4">
    <name type="scientific">Pontibacter diazotrophicus</name>
    <dbReference type="NCBI Taxonomy" id="1400979"/>
    <lineage>
        <taxon>Bacteria</taxon>
        <taxon>Pseudomonadati</taxon>
        <taxon>Bacteroidota</taxon>
        <taxon>Cytophagia</taxon>
        <taxon>Cytophagales</taxon>
        <taxon>Hymenobacteraceae</taxon>
        <taxon>Pontibacter</taxon>
    </lineage>
</organism>
<evidence type="ECO:0000259" key="2">
    <source>
        <dbReference type="Pfam" id="PF00892"/>
    </source>
</evidence>
<feature type="domain" description="EamA" evidence="2">
    <location>
        <begin position="3"/>
        <end position="97"/>
    </location>
</feature>
<dbReference type="Proteomes" id="UP000256708">
    <property type="component" value="Unassembled WGS sequence"/>
</dbReference>
<keyword evidence="4" id="KW-1185">Reference proteome</keyword>
<dbReference type="OrthoDB" id="9795255at2"/>
<dbReference type="InterPro" id="IPR000620">
    <property type="entry name" value="EamA_dom"/>
</dbReference>
<dbReference type="EMBL" id="QRGR01000053">
    <property type="protein sequence ID" value="RDV10725.1"/>
    <property type="molecule type" value="Genomic_DNA"/>
</dbReference>
<gene>
    <name evidence="3" type="ORF">DXT99_26020</name>
</gene>
<dbReference type="GO" id="GO:0016020">
    <property type="term" value="C:membrane"/>
    <property type="evidence" value="ECO:0007669"/>
    <property type="project" value="InterPro"/>
</dbReference>
<dbReference type="Pfam" id="PF00892">
    <property type="entry name" value="EamA"/>
    <property type="match status" value="2"/>
</dbReference>
<feature type="transmembrane region" description="Helical" evidence="1">
    <location>
        <begin position="25"/>
        <end position="44"/>
    </location>
</feature>
<evidence type="ECO:0000313" key="4">
    <source>
        <dbReference type="Proteomes" id="UP000256708"/>
    </source>
</evidence>
<feature type="transmembrane region" description="Helical" evidence="1">
    <location>
        <begin position="56"/>
        <end position="74"/>
    </location>
</feature>
<dbReference type="PANTHER" id="PTHR22911">
    <property type="entry name" value="ACYL-MALONYL CONDENSING ENZYME-RELATED"/>
    <property type="match status" value="1"/>
</dbReference>
<keyword evidence="1" id="KW-0472">Membrane</keyword>
<dbReference type="SUPFAM" id="SSF103481">
    <property type="entry name" value="Multidrug resistance efflux transporter EmrE"/>
    <property type="match status" value="2"/>
</dbReference>
<dbReference type="AlphaFoldDB" id="A0A3D8L051"/>
<reference evidence="4" key="1">
    <citation type="submission" date="2018-08" db="EMBL/GenBank/DDBJ databases">
        <authorList>
            <person name="Liu Z.-W."/>
            <person name="Du Z.-J."/>
        </authorList>
    </citation>
    <scope>NUCLEOTIDE SEQUENCE [LARGE SCALE GENOMIC DNA]</scope>
    <source>
        <strain evidence="4">H4X</strain>
    </source>
</reference>
<dbReference type="InterPro" id="IPR037185">
    <property type="entry name" value="EmrE-like"/>
</dbReference>
<sequence length="251" mass="27896">MHLVISVLLAPIVLFRGIETMSVRFLLALAASTILQLIVILLYMKAIKRSELSVTVPLVTLTPLFMLITSPILIGEFPSALGIVGIFFIVVGTYVLNIDGNKDKPLAPFTSLITNQGSRYMFIVAFLWSITANIDKIGVEETSPIFWAFTKDFIILIYLLPIMLIKSKSPLTQLKQRAGPLFGVGLFRTLSVLSQLFAIQLILVAYVIAIKRSSALIIILFAFFFLNEKEYFKTRLIGILVILCGLILIAL</sequence>
<dbReference type="Gene3D" id="1.10.3730.20">
    <property type="match status" value="1"/>
</dbReference>
<keyword evidence="1" id="KW-0812">Transmembrane</keyword>
<protein>
    <submittedName>
        <fullName evidence="3">EamA family transporter</fullName>
    </submittedName>
</protein>
<keyword evidence="1" id="KW-1133">Transmembrane helix</keyword>
<comment type="caution">
    <text evidence="3">The sequence shown here is derived from an EMBL/GenBank/DDBJ whole genome shotgun (WGS) entry which is preliminary data.</text>
</comment>